<dbReference type="SUPFAM" id="SSF51126">
    <property type="entry name" value="Pectin lyase-like"/>
    <property type="match status" value="1"/>
</dbReference>
<accession>A0A443PYI4</accession>
<dbReference type="Gene3D" id="2.160.20.10">
    <property type="entry name" value="Single-stranded right-handed beta-helix, Pectin lyase-like"/>
    <property type="match status" value="1"/>
</dbReference>
<sequence>MSYDAGAFTVIVVARRLHAGVVRGPAPAAIIVARRLHAGVVRGPALAAIIVARRLHAGVVRFRTGRKSVRAEAGKRIITVGQDGTGEFRRITDAINSIRPGNSGRVIIKTEPPGVHRRRCPWIDQGR</sequence>
<name>A0A443PYI4_9MAGN</name>
<comment type="caution">
    <text evidence="1">The sequence shown here is derived from an EMBL/GenBank/DDBJ whole genome shotgun (WGS) entry which is preliminary data.</text>
</comment>
<protein>
    <submittedName>
        <fullName evidence="1">Pectinesterase PPME1</fullName>
    </submittedName>
</protein>
<evidence type="ECO:0000313" key="1">
    <source>
        <dbReference type="EMBL" id="RWR95837.1"/>
    </source>
</evidence>
<dbReference type="InterPro" id="IPR011050">
    <property type="entry name" value="Pectin_lyase_fold/virulence"/>
</dbReference>
<reference evidence="1 2" key="1">
    <citation type="journal article" date="2019" name="Nat. Plants">
        <title>Stout camphor tree genome fills gaps in understanding of flowering plant genome evolution.</title>
        <authorList>
            <person name="Chaw S.M."/>
            <person name="Liu Y.C."/>
            <person name="Wu Y.W."/>
            <person name="Wang H.Y."/>
            <person name="Lin C.I."/>
            <person name="Wu C.S."/>
            <person name="Ke H.M."/>
            <person name="Chang L.Y."/>
            <person name="Hsu C.Y."/>
            <person name="Yang H.T."/>
            <person name="Sudianto E."/>
            <person name="Hsu M.H."/>
            <person name="Wu K.P."/>
            <person name="Wang L.N."/>
            <person name="Leebens-Mack J.H."/>
            <person name="Tsai I.J."/>
        </authorList>
    </citation>
    <scope>NUCLEOTIDE SEQUENCE [LARGE SCALE GENOMIC DNA]</scope>
    <source>
        <strain evidence="2">cv. Chaw 1501</strain>
        <tissue evidence="1">Young leaves</tissue>
    </source>
</reference>
<dbReference type="AlphaFoldDB" id="A0A443PYI4"/>
<proteinExistence type="predicted"/>
<dbReference type="OrthoDB" id="1606204at2759"/>
<gene>
    <name evidence="1" type="ORF">CKAN_02519400</name>
</gene>
<evidence type="ECO:0000313" key="2">
    <source>
        <dbReference type="Proteomes" id="UP000283530"/>
    </source>
</evidence>
<dbReference type="Proteomes" id="UP000283530">
    <property type="component" value="Unassembled WGS sequence"/>
</dbReference>
<organism evidence="1 2">
    <name type="scientific">Cinnamomum micranthum f. kanehirae</name>
    <dbReference type="NCBI Taxonomy" id="337451"/>
    <lineage>
        <taxon>Eukaryota</taxon>
        <taxon>Viridiplantae</taxon>
        <taxon>Streptophyta</taxon>
        <taxon>Embryophyta</taxon>
        <taxon>Tracheophyta</taxon>
        <taxon>Spermatophyta</taxon>
        <taxon>Magnoliopsida</taxon>
        <taxon>Magnoliidae</taxon>
        <taxon>Laurales</taxon>
        <taxon>Lauraceae</taxon>
        <taxon>Cinnamomum</taxon>
    </lineage>
</organism>
<dbReference type="InterPro" id="IPR012334">
    <property type="entry name" value="Pectin_lyas_fold"/>
</dbReference>
<keyword evidence="2" id="KW-1185">Reference proteome</keyword>
<dbReference type="EMBL" id="QPKB01000011">
    <property type="protein sequence ID" value="RWR95837.1"/>
    <property type="molecule type" value="Genomic_DNA"/>
</dbReference>